<dbReference type="CDD" id="cd00320">
    <property type="entry name" value="cpn10"/>
    <property type="match status" value="1"/>
</dbReference>
<dbReference type="InterPro" id="IPR011032">
    <property type="entry name" value="GroES-like_sf"/>
</dbReference>
<evidence type="ECO:0000256" key="1">
    <source>
        <dbReference type="ARBA" id="ARBA00023186"/>
    </source>
</evidence>
<dbReference type="EMBL" id="LR796899">
    <property type="protein sequence ID" value="CAB4173047.1"/>
    <property type="molecule type" value="Genomic_DNA"/>
</dbReference>
<dbReference type="InterPro" id="IPR020818">
    <property type="entry name" value="Chaperonin_GroES"/>
</dbReference>
<reference evidence="2" key="1">
    <citation type="submission" date="2020-05" db="EMBL/GenBank/DDBJ databases">
        <authorList>
            <person name="Chiriac C."/>
            <person name="Salcher M."/>
            <person name="Ghai R."/>
            <person name="Kavagutti S V."/>
        </authorList>
    </citation>
    <scope>NUCLEOTIDE SEQUENCE</scope>
</reference>
<dbReference type="PRINTS" id="PR00297">
    <property type="entry name" value="CHAPERONIN10"/>
</dbReference>
<organism evidence="2">
    <name type="scientific">uncultured Caudovirales phage</name>
    <dbReference type="NCBI Taxonomy" id="2100421"/>
    <lineage>
        <taxon>Viruses</taxon>
        <taxon>Duplodnaviria</taxon>
        <taxon>Heunggongvirae</taxon>
        <taxon>Uroviricota</taxon>
        <taxon>Caudoviricetes</taxon>
        <taxon>Peduoviridae</taxon>
        <taxon>Maltschvirus</taxon>
        <taxon>Maltschvirus maltsch</taxon>
    </lineage>
</organism>
<dbReference type="Gene3D" id="2.30.33.40">
    <property type="entry name" value="GroES chaperonin"/>
    <property type="match status" value="1"/>
</dbReference>
<protein>
    <submittedName>
        <fullName evidence="2">GroS Co-chaperonin GroES (HSP10)</fullName>
    </submittedName>
</protein>
<dbReference type="InterPro" id="IPR037124">
    <property type="entry name" value="Chaperonin_GroES_sf"/>
</dbReference>
<accession>A0A6J5PPX7</accession>
<dbReference type="GO" id="GO:0005524">
    <property type="term" value="F:ATP binding"/>
    <property type="evidence" value="ECO:0007669"/>
    <property type="project" value="InterPro"/>
</dbReference>
<sequence length="101" mass="11595">MKFRPLQDKILVLPEARIKSDVIQVMDNEADSRGTVVAVGDGQKYDNGKQDPMPLKVGEKVFFGTYGKSSADDYLRYSEYFEDDVRYLLMSWKDVAFVEET</sequence>
<name>A0A6J5PPX7_9CAUD</name>
<dbReference type="SUPFAM" id="SSF50129">
    <property type="entry name" value="GroES-like"/>
    <property type="match status" value="1"/>
</dbReference>
<proteinExistence type="predicted"/>
<dbReference type="Pfam" id="PF00166">
    <property type="entry name" value="Cpn10"/>
    <property type="match status" value="1"/>
</dbReference>
<gene>
    <name evidence="2" type="ORF">UFOVP953_26</name>
</gene>
<evidence type="ECO:0000313" key="2">
    <source>
        <dbReference type="EMBL" id="CAB4173047.1"/>
    </source>
</evidence>
<keyword evidence="1" id="KW-0143">Chaperone</keyword>
<dbReference type="SMART" id="SM00883">
    <property type="entry name" value="Cpn10"/>
    <property type="match status" value="1"/>
</dbReference>
<dbReference type="GO" id="GO:0044183">
    <property type="term" value="F:protein folding chaperone"/>
    <property type="evidence" value="ECO:0007669"/>
    <property type="project" value="InterPro"/>
</dbReference>